<dbReference type="CDD" id="cd18032">
    <property type="entry name" value="DEXHc_RE_I_III_res"/>
    <property type="match status" value="1"/>
</dbReference>
<dbReference type="InterPro" id="IPR050742">
    <property type="entry name" value="Helicase_Restrict-Modif_Enz"/>
</dbReference>
<dbReference type="Gene3D" id="3.40.50.300">
    <property type="entry name" value="P-loop containing nucleotide triphosphate hydrolases"/>
    <property type="match status" value="2"/>
</dbReference>
<dbReference type="InterPro" id="IPR014001">
    <property type="entry name" value="Helicase_ATP-bd"/>
</dbReference>
<dbReference type="SMART" id="SM00487">
    <property type="entry name" value="DEXDc"/>
    <property type="match status" value="1"/>
</dbReference>
<dbReference type="Pfam" id="PF04851">
    <property type="entry name" value="ResIII"/>
    <property type="match status" value="1"/>
</dbReference>
<protein>
    <submittedName>
        <fullName evidence="2">Type I restriction enzyme R subunit</fullName>
    </submittedName>
</protein>
<dbReference type="AlphaFoldDB" id="A0A3D9DW48"/>
<dbReference type="InterPro" id="IPR013670">
    <property type="entry name" value="EcoEI_R_C_dom"/>
</dbReference>
<dbReference type="PANTHER" id="PTHR47396">
    <property type="entry name" value="TYPE I RESTRICTION ENZYME ECOKI R PROTEIN"/>
    <property type="match status" value="1"/>
</dbReference>
<organism evidence="2 3">
    <name type="scientific">Kushneria indalinina DSM 14324</name>
    <dbReference type="NCBI Taxonomy" id="1122140"/>
    <lineage>
        <taxon>Bacteria</taxon>
        <taxon>Pseudomonadati</taxon>
        <taxon>Pseudomonadota</taxon>
        <taxon>Gammaproteobacteria</taxon>
        <taxon>Oceanospirillales</taxon>
        <taxon>Halomonadaceae</taxon>
        <taxon>Kushneria</taxon>
    </lineage>
</organism>
<dbReference type="PANTHER" id="PTHR47396:SF1">
    <property type="entry name" value="ATP-DEPENDENT HELICASE IRC3-RELATED"/>
    <property type="match status" value="1"/>
</dbReference>
<reference evidence="2 3" key="1">
    <citation type="submission" date="2018-07" db="EMBL/GenBank/DDBJ databases">
        <title>Genomic Encyclopedia of Type Strains, Phase IV (KMG-IV): sequencing the most valuable type-strain genomes for metagenomic binning, comparative biology and taxonomic classification.</title>
        <authorList>
            <person name="Goeker M."/>
        </authorList>
    </citation>
    <scope>NUCLEOTIDE SEQUENCE [LARGE SCALE GENOMIC DNA]</scope>
    <source>
        <strain evidence="2 3">DSM 14324</strain>
    </source>
</reference>
<dbReference type="InterPro" id="IPR006935">
    <property type="entry name" value="Helicase/UvrB_N"/>
</dbReference>
<evidence type="ECO:0000259" key="1">
    <source>
        <dbReference type="PROSITE" id="PS51192"/>
    </source>
</evidence>
<dbReference type="SUPFAM" id="SSF52540">
    <property type="entry name" value="P-loop containing nucleoside triphosphate hydrolases"/>
    <property type="match status" value="1"/>
</dbReference>
<dbReference type="CDD" id="cd18799">
    <property type="entry name" value="SF2_C_EcoAI-like"/>
    <property type="match status" value="1"/>
</dbReference>
<dbReference type="Proteomes" id="UP000256334">
    <property type="component" value="Unassembled WGS sequence"/>
</dbReference>
<dbReference type="EMBL" id="QRDJ01000007">
    <property type="protein sequence ID" value="REC94977.1"/>
    <property type="molecule type" value="Genomic_DNA"/>
</dbReference>
<dbReference type="PROSITE" id="PS51192">
    <property type="entry name" value="HELICASE_ATP_BIND_1"/>
    <property type="match status" value="1"/>
</dbReference>
<evidence type="ECO:0000313" key="3">
    <source>
        <dbReference type="Proteomes" id="UP000256334"/>
    </source>
</evidence>
<dbReference type="GO" id="GO:0005524">
    <property type="term" value="F:ATP binding"/>
    <property type="evidence" value="ECO:0007669"/>
    <property type="project" value="InterPro"/>
</dbReference>
<dbReference type="GO" id="GO:0016787">
    <property type="term" value="F:hydrolase activity"/>
    <property type="evidence" value="ECO:0007669"/>
    <property type="project" value="InterPro"/>
</dbReference>
<keyword evidence="3" id="KW-1185">Reference proteome</keyword>
<dbReference type="Gene3D" id="3.90.1570.30">
    <property type="match status" value="1"/>
</dbReference>
<dbReference type="RefSeq" id="WP_211308821.1">
    <property type="nucleotide sequence ID" value="NZ_QRDJ01000007.1"/>
</dbReference>
<sequence>MARAHTVSRIEGENVQQPEQKARIKIDQLLIDAGWVIQNRDQFDRKAAIGVAVREFPLPAGYCDYLLFIDGKAAGVIEAKKAGVTLSGVAEQSAKYVAALPEHLARWDDQLIYHYESTGEETFFCNLRDPKPRSRRLFAFHRPETLQEWLRQPETLRARLCTMPPLETKGLRDCQVEAILGLEHSLAEDRPRALIQLATGAGKTFTACSFSYRLIKHAGAKRVLFLVDRNNLGDQTLKEFQNFQPTGAANRFTDTYIVQHLHGHRIDTDAKVVITTIQRLYSMLCGKELDVEEEEASTFEQSGIEKGEPLPLAYNPEIPVETFDFIVTDECHRSIYGLWRQVLEYFDASLIGLTATPSKHTLGFFNQNLVAEYPYERSVADGVNVGYEIYRIRTRVTEEGGKVEPGDVGYQVPVRDRRTRRLRYETLDEELAYSGKELDRSVVNPNQIRTVLQTYRDRVFTELFPERTRKWLPKTLIFAKDDNHAEEIVHAVREVFGEGNDFAKKITYRNSGEDPKALIKAFRVDPMPRVAVTVDMIATGTDIKPVEVLIFMRDVKSEGYYEQMKGRGVRTIPDADLKAVTPDAKTKTRFILIDAVGVTESKKNASQPLERKPSLSFDALLEQIAMGRRDEDAVSSLAARLASLDRKLTDEDRARLAESSGGQTPRQLANRLLGAIDPDTQQAAITERHGYSPTPEQEQAVVEELLDEACRPFDKPTFRTLLKEIKQKRDIVIDEVTTDALVHADFDHQRAEQTITSFKAFIEEHRDELTALQILYNQPLGQQRLTYAAIRELAHTMVEKPPHLAVANVWQAYKRLEASRVRGAPVDDQLTEMVSLVRYALGQVDALEPIDAVVERRFNLWLGREKKAGREYNAEQESWLRAITAYLAANAEIAPKDFMEVPSLADRGGILRARQVLGNGLNEMLNDLQEVLVA</sequence>
<gene>
    <name evidence="2" type="ORF">C8D72_1808</name>
</gene>
<dbReference type="GO" id="GO:0006304">
    <property type="term" value="P:DNA modification"/>
    <property type="evidence" value="ECO:0007669"/>
    <property type="project" value="InterPro"/>
</dbReference>
<comment type="caution">
    <text evidence="2">The sequence shown here is derived from an EMBL/GenBank/DDBJ whole genome shotgun (WGS) entry which is preliminary data.</text>
</comment>
<dbReference type="InterPro" id="IPR027417">
    <property type="entry name" value="P-loop_NTPase"/>
</dbReference>
<feature type="domain" description="Helicase ATP-binding" evidence="1">
    <location>
        <begin position="184"/>
        <end position="375"/>
    </location>
</feature>
<evidence type="ECO:0000313" key="2">
    <source>
        <dbReference type="EMBL" id="REC94977.1"/>
    </source>
</evidence>
<name>A0A3D9DW48_9GAMM</name>
<proteinExistence type="predicted"/>
<accession>A0A3D9DW48</accession>
<dbReference type="Pfam" id="PF08463">
    <property type="entry name" value="EcoEI_R_C"/>
    <property type="match status" value="1"/>
</dbReference>
<dbReference type="GO" id="GO:0003677">
    <property type="term" value="F:DNA binding"/>
    <property type="evidence" value="ECO:0007669"/>
    <property type="project" value="InterPro"/>
</dbReference>
<dbReference type="GO" id="GO:0005829">
    <property type="term" value="C:cytosol"/>
    <property type="evidence" value="ECO:0007669"/>
    <property type="project" value="TreeGrafter"/>
</dbReference>